<evidence type="ECO:0000259" key="1">
    <source>
        <dbReference type="Pfam" id="PF04015"/>
    </source>
</evidence>
<name>X0X4N8_9ZZZZ</name>
<feature type="domain" description="DUF362" evidence="1">
    <location>
        <begin position="2"/>
        <end position="121"/>
    </location>
</feature>
<sequence length="163" mass="18058">KSDDWVKIKIDGDYLSAVTMPRSAYEADKIVYLPCMKTHAFSRFTGALKLAVGFMHPGERRALHARHLEQKVAEISLCWQPNLIIMDGRKTFVSGGPSKGQLAEPGLVLVSGDLIAIDVEAMKILLSYEAKNKLMANPWQSPQIITALKHGLGVESEHYIVVE</sequence>
<dbReference type="AlphaFoldDB" id="X0X4N8"/>
<proteinExistence type="predicted"/>
<protein>
    <recommendedName>
        <fullName evidence="1">DUF362 domain-containing protein</fullName>
    </recommendedName>
</protein>
<organism evidence="2">
    <name type="scientific">marine sediment metagenome</name>
    <dbReference type="NCBI Taxonomy" id="412755"/>
    <lineage>
        <taxon>unclassified sequences</taxon>
        <taxon>metagenomes</taxon>
        <taxon>ecological metagenomes</taxon>
    </lineage>
</organism>
<comment type="caution">
    <text evidence="2">The sequence shown here is derived from an EMBL/GenBank/DDBJ whole genome shotgun (WGS) entry which is preliminary data.</text>
</comment>
<accession>X0X4N8</accession>
<dbReference type="EMBL" id="BARS01032916">
    <property type="protein sequence ID" value="GAG19946.1"/>
    <property type="molecule type" value="Genomic_DNA"/>
</dbReference>
<evidence type="ECO:0000313" key="2">
    <source>
        <dbReference type="EMBL" id="GAG19946.1"/>
    </source>
</evidence>
<gene>
    <name evidence="2" type="ORF">S01H1_51035</name>
</gene>
<dbReference type="Pfam" id="PF04015">
    <property type="entry name" value="DUF362"/>
    <property type="match status" value="1"/>
</dbReference>
<dbReference type="InterPro" id="IPR007160">
    <property type="entry name" value="DUF362"/>
</dbReference>
<feature type="non-terminal residue" evidence="2">
    <location>
        <position position="1"/>
    </location>
</feature>
<reference evidence="2" key="1">
    <citation type="journal article" date="2014" name="Front. Microbiol.">
        <title>High frequency of phylogenetically diverse reductive dehalogenase-homologous genes in deep subseafloor sedimentary metagenomes.</title>
        <authorList>
            <person name="Kawai M."/>
            <person name="Futagami T."/>
            <person name="Toyoda A."/>
            <person name="Takaki Y."/>
            <person name="Nishi S."/>
            <person name="Hori S."/>
            <person name="Arai W."/>
            <person name="Tsubouchi T."/>
            <person name="Morono Y."/>
            <person name="Uchiyama I."/>
            <person name="Ito T."/>
            <person name="Fujiyama A."/>
            <person name="Inagaki F."/>
            <person name="Takami H."/>
        </authorList>
    </citation>
    <scope>NUCLEOTIDE SEQUENCE</scope>
    <source>
        <strain evidence="2">Expedition CK06-06</strain>
    </source>
</reference>